<dbReference type="RefSeq" id="WP_382380220.1">
    <property type="nucleotide sequence ID" value="NZ_JBHMEZ010000001.1"/>
</dbReference>
<reference evidence="1 2" key="1">
    <citation type="submission" date="2024-09" db="EMBL/GenBank/DDBJ databases">
        <authorList>
            <person name="Sun Q."/>
            <person name="Mori K."/>
        </authorList>
    </citation>
    <scope>NUCLEOTIDE SEQUENCE [LARGE SCALE GENOMIC DNA]</scope>
    <source>
        <strain evidence="1 2">CECT 8286</strain>
    </source>
</reference>
<proteinExistence type="predicted"/>
<evidence type="ECO:0000313" key="2">
    <source>
        <dbReference type="Proteomes" id="UP001589605"/>
    </source>
</evidence>
<dbReference type="SUPFAM" id="SSF102114">
    <property type="entry name" value="Radical SAM enzymes"/>
    <property type="match status" value="1"/>
</dbReference>
<evidence type="ECO:0000313" key="1">
    <source>
        <dbReference type="EMBL" id="MFB9051621.1"/>
    </source>
</evidence>
<sequence length="154" mass="17530">MYYSNIQIALQEVPGEISICFSICGCKLHCKGCHSPMLWKEKNGTELTLETFKNTLKKYKGLASCVLFMGGEWHEAELVNCLHYARKLDYKTCLYTGEDNISANILRELTWIKTGKWISELGGLDALSTNQKFTHVQSNSLLNHLFIKKPLSHD</sequence>
<dbReference type="Gene3D" id="3.20.20.70">
    <property type="entry name" value="Aldolase class I"/>
    <property type="match status" value="1"/>
</dbReference>
<gene>
    <name evidence="1" type="primary">nrdG</name>
    <name evidence="1" type="ORF">ACFFVB_00890</name>
</gene>
<accession>A0ABV5EWQ8</accession>
<dbReference type="Proteomes" id="UP001589605">
    <property type="component" value="Unassembled WGS sequence"/>
</dbReference>
<name>A0ABV5EWQ8_9FLAO</name>
<dbReference type="InterPro" id="IPR014191">
    <property type="entry name" value="Anaer_RNR_activator"/>
</dbReference>
<keyword evidence="2" id="KW-1185">Reference proteome</keyword>
<dbReference type="EMBL" id="JBHMEZ010000001">
    <property type="protein sequence ID" value="MFB9051621.1"/>
    <property type="molecule type" value="Genomic_DNA"/>
</dbReference>
<comment type="caution">
    <text evidence="1">The sequence shown here is derived from an EMBL/GenBank/DDBJ whole genome shotgun (WGS) entry which is preliminary data.</text>
</comment>
<dbReference type="Pfam" id="PF13353">
    <property type="entry name" value="Fer4_12"/>
    <property type="match status" value="1"/>
</dbReference>
<dbReference type="InterPro" id="IPR058240">
    <property type="entry name" value="rSAM_sf"/>
</dbReference>
<dbReference type="NCBIfam" id="TIGR02826">
    <property type="entry name" value="RNR_activ_nrdG3"/>
    <property type="match status" value="1"/>
</dbReference>
<organism evidence="1 2">
    <name type="scientific">Formosa undariae</name>
    <dbReference type="NCBI Taxonomy" id="1325436"/>
    <lineage>
        <taxon>Bacteria</taxon>
        <taxon>Pseudomonadati</taxon>
        <taxon>Bacteroidota</taxon>
        <taxon>Flavobacteriia</taxon>
        <taxon>Flavobacteriales</taxon>
        <taxon>Flavobacteriaceae</taxon>
        <taxon>Formosa</taxon>
    </lineage>
</organism>
<protein>
    <submittedName>
        <fullName evidence="1">Anaerobic ribonucleoside-triphosphate reductase activating protein</fullName>
    </submittedName>
</protein>
<dbReference type="InterPro" id="IPR013785">
    <property type="entry name" value="Aldolase_TIM"/>
</dbReference>